<dbReference type="Proteomes" id="UP000238375">
    <property type="component" value="Unassembled WGS sequence"/>
</dbReference>
<feature type="chain" id="PRO_5015721360" description="Concanavalin A-like lectin/glucanase superfamily protein" evidence="2">
    <location>
        <begin position="22"/>
        <end position="301"/>
    </location>
</feature>
<evidence type="ECO:0000313" key="4">
    <source>
        <dbReference type="Proteomes" id="UP000238375"/>
    </source>
</evidence>
<sequence length="301" mass="32708">MRYLAVFVLLSGLVGSVVSYAQTQPDSTQTVEETESTSSEWQQVSLSRHATHASPAPTNVPNPTRPTPAPTTAVATVTVPASAPTASTLPTRPAPAIGRVPARPQSYRPAFSGDFATNRSGWRGGRKGGYHYQIGFGKYNIRRLSPAPGEVAYSVVPLPTEMNLNLAPYFTIRIDVVADSGRVPSGGLLFGVRDSLNLCAFRLRSDGTMALTRLIDGQATDSVMTDDFFRPGVPVEPNRNQLVIRRVEKALHVYINQREVRGSPFVFEPLPGNRIGVTSSGDWTSFQKLLVTLGPDDWIDR</sequence>
<gene>
    <name evidence="3" type="ORF">CLV58_11076</name>
</gene>
<protein>
    <recommendedName>
        <fullName evidence="5">Concanavalin A-like lectin/glucanase superfamily protein</fullName>
    </recommendedName>
</protein>
<dbReference type="OrthoDB" id="959104at2"/>
<comment type="caution">
    <text evidence="3">The sequence shown here is derived from an EMBL/GenBank/DDBJ whole genome shotgun (WGS) entry which is preliminary data.</text>
</comment>
<feature type="compositionally biased region" description="Low complexity" evidence="1">
    <location>
        <begin position="70"/>
        <end position="96"/>
    </location>
</feature>
<keyword evidence="2" id="KW-0732">Signal</keyword>
<evidence type="ECO:0008006" key="5">
    <source>
        <dbReference type="Google" id="ProtNLM"/>
    </source>
</evidence>
<accession>A0A2T0SW15</accession>
<reference evidence="3 4" key="1">
    <citation type="submission" date="2018-03" db="EMBL/GenBank/DDBJ databases">
        <title>Genomic Encyclopedia of Archaeal and Bacterial Type Strains, Phase II (KMG-II): from individual species to whole genera.</title>
        <authorList>
            <person name="Goeker M."/>
        </authorList>
    </citation>
    <scope>NUCLEOTIDE SEQUENCE [LARGE SCALE GENOMIC DNA]</scope>
    <source>
        <strain evidence="3 4">DSM 28354</strain>
    </source>
</reference>
<feature type="signal peptide" evidence="2">
    <location>
        <begin position="1"/>
        <end position="21"/>
    </location>
</feature>
<organism evidence="3 4">
    <name type="scientific">Spirosoma oryzae</name>
    <dbReference type="NCBI Taxonomy" id="1469603"/>
    <lineage>
        <taxon>Bacteria</taxon>
        <taxon>Pseudomonadati</taxon>
        <taxon>Bacteroidota</taxon>
        <taxon>Cytophagia</taxon>
        <taxon>Cytophagales</taxon>
        <taxon>Cytophagaceae</taxon>
        <taxon>Spirosoma</taxon>
    </lineage>
</organism>
<dbReference type="EMBL" id="PVTE01000010">
    <property type="protein sequence ID" value="PRY37607.1"/>
    <property type="molecule type" value="Genomic_DNA"/>
</dbReference>
<evidence type="ECO:0000256" key="1">
    <source>
        <dbReference type="SAM" id="MobiDB-lite"/>
    </source>
</evidence>
<feature type="compositionally biased region" description="Low complexity" evidence="1">
    <location>
        <begin position="27"/>
        <end position="45"/>
    </location>
</feature>
<evidence type="ECO:0000256" key="2">
    <source>
        <dbReference type="SAM" id="SignalP"/>
    </source>
</evidence>
<proteinExistence type="predicted"/>
<feature type="compositionally biased region" description="Pro residues" evidence="1">
    <location>
        <begin position="58"/>
        <end position="69"/>
    </location>
</feature>
<dbReference type="RefSeq" id="WP_106138327.1">
    <property type="nucleotide sequence ID" value="NZ_PVTE01000010.1"/>
</dbReference>
<name>A0A2T0SW15_9BACT</name>
<evidence type="ECO:0000313" key="3">
    <source>
        <dbReference type="EMBL" id="PRY37607.1"/>
    </source>
</evidence>
<feature type="region of interest" description="Disordered" evidence="1">
    <location>
        <begin position="24"/>
        <end position="103"/>
    </location>
</feature>
<keyword evidence="4" id="KW-1185">Reference proteome</keyword>
<dbReference type="AlphaFoldDB" id="A0A2T0SW15"/>